<proteinExistence type="predicted"/>
<reference evidence="2 3" key="1">
    <citation type="submission" date="2024-11" db="EMBL/GenBank/DDBJ databases">
        <title>A near-complete genome assembly of Cinchona calisaya.</title>
        <authorList>
            <person name="Lian D.C."/>
            <person name="Zhao X.W."/>
            <person name="Wei L."/>
        </authorList>
    </citation>
    <scope>NUCLEOTIDE SEQUENCE [LARGE SCALE GENOMIC DNA]</scope>
    <source>
        <tissue evidence="2">Nenye</tissue>
    </source>
</reference>
<evidence type="ECO:0000313" key="2">
    <source>
        <dbReference type="EMBL" id="KAL3522632.1"/>
    </source>
</evidence>
<name>A0ABD2ZWT7_9GENT</name>
<accession>A0ABD2ZWT7</accession>
<sequence length="55" mass="5988">MEASSSSNPQPIPSNFSGNRATYTTGNIPRKRLDPTEIGNIYTPPLQVIPYKPIG</sequence>
<gene>
    <name evidence="2" type="ORF">ACH5RR_015466</name>
</gene>
<organism evidence="2 3">
    <name type="scientific">Cinchona calisaya</name>
    <dbReference type="NCBI Taxonomy" id="153742"/>
    <lineage>
        <taxon>Eukaryota</taxon>
        <taxon>Viridiplantae</taxon>
        <taxon>Streptophyta</taxon>
        <taxon>Embryophyta</taxon>
        <taxon>Tracheophyta</taxon>
        <taxon>Spermatophyta</taxon>
        <taxon>Magnoliopsida</taxon>
        <taxon>eudicotyledons</taxon>
        <taxon>Gunneridae</taxon>
        <taxon>Pentapetalae</taxon>
        <taxon>asterids</taxon>
        <taxon>lamiids</taxon>
        <taxon>Gentianales</taxon>
        <taxon>Rubiaceae</taxon>
        <taxon>Cinchonoideae</taxon>
        <taxon>Cinchoneae</taxon>
        <taxon>Cinchona</taxon>
    </lineage>
</organism>
<feature type="compositionally biased region" description="Low complexity" evidence="1">
    <location>
        <begin position="1"/>
        <end position="17"/>
    </location>
</feature>
<comment type="caution">
    <text evidence="2">The sequence shown here is derived from an EMBL/GenBank/DDBJ whole genome shotgun (WGS) entry which is preliminary data.</text>
</comment>
<feature type="compositionally biased region" description="Polar residues" evidence="1">
    <location>
        <begin position="18"/>
        <end position="27"/>
    </location>
</feature>
<feature type="region of interest" description="Disordered" evidence="1">
    <location>
        <begin position="1"/>
        <end position="44"/>
    </location>
</feature>
<feature type="non-terminal residue" evidence="2">
    <location>
        <position position="55"/>
    </location>
</feature>
<dbReference type="AlphaFoldDB" id="A0ABD2ZWT7"/>
<evidence type="ECO:0000313" key="3">
    <source>
        <dbReference type="Proteomes" id="UP001630127"/>
    </source>
</evidence>
<dbReference type="Proteomes" id="UP001630127">
    <property type="component" value="Unassembled WGS sequence"/>
</dbReference>
<dbReference type="EMBL" id="JBJUIK010000007">
    <property type="protein sequence ID" value="KAL3522632.1"/>
    <property type="molecule type" value="Genomic_DNA"/>
</dbReference>
<keyword evidence="3" id="KW-1185">Reference proteome</keyword>
<protein>
    <submittedName>
        <fullName evidence="2">Uncharacterized protein</fullName>
    </submittedName>
</protein>
<evidence type="ECO:0000256" key="1">
    <source>
        <dbReference type="SAM" id="MobiDB-lite"/>
    </source>
</evidence>